<dbReference type="InterPro" id="IPR007492">
    <property type="entry name" value="LytTR_DNA-bd_dom"/>
</dbReference>
<dbReference type="Gene3D" id="3.10.450.50">
    <property type="match status" value="1"/>
</dbReference>
<proteinExistence type="predicted"/>
<dbReference type="PANTHER" id="PTHR37299:SF1">
    <property type="entry name" value="STAGE 0 SPORULATION PROTEIN A HOMOLOG"/>
    <property type="match status" value="1"/>
</dbReference>
<name>A0A6N7XBN6_9ACTN</name>
<dbReference type="Proteomes" id="UP000434342">
    <property type="component" value="Unassembled WGS sequence"/>
</dbReference>
<dbReference type="AlphaFoldDB" id="A0A6N7XBN6"/>
<gene>
    <name evidence="2" type="ORF">FYJ69_07835</name>
</gene>
<reference evidence="2 3" key="1">
    <citation type="submission" date="2019-08" db="EMBL/GenBank/DDBJ databases">
        <title>In-depth cultivation of the pig gut microbiome towards novel bacterial diversity and tailored functional studies.</title>
        <authorList>
            <person name="Wylensek D."/>
            <person name="Hitch T.C.A."/>
            <person name="Clavel T."/>
        </authorList>
    </citation>
    <scope>NUCLEOTIDE SEQUENCE [LARGE SCALE GENOMIC DNA]</scope>
    <source>
        <strain evidence="2 3">WB01_CNA04</strain>
    </source>
</reference>
<protein>
    <recommendedName>
        <fullName evidence="1">HTH LytTR-type domain-containing protein</fullName>
    </recommendedName>
</protein>
<organism evidence="2 3">
    <name type="scientific">Parafannyhessea umbonata</name>
    <dbReference type="NCBI Taxonomy" id="604330"/>
    <lineage>
        <taxon>Bacteria</taxon>
        <taxon>Bacillati</taxon>
        <taxon>Actinomycetota</taxon>
        <taxon>Coriobacteriia</taxon>
        <taxon>Coriobacteriales</taxon>
        <taxon>Atopobiaceae</taxon>
        <taxon>Parafannyhessea</taxon>
    </lineage>
</organism>
<evidence type="ECO:0000259" key="1">
    <source>
        <dbReference type="PROSITE" id="PS50930"/>
    </source>
</evidence>
<dbReference type="SMART" id="SM00850">
    <property type="entry name" value="LytTR"/>
    <property type="match status" value="1"/>
</dbReference>
<dbReference type="PANTHER" id="PTHR37299">
    <property type="entry name" value="TRANSCRIPTIONAL REGULATOR-RELATED"/>
    <property type="match status" value="1"/>
</dbReference>
<dbReference type="GO" id="GO:0003677">
    <property type="term" value="F:DNA binding"/>
    <property type="evidence" value="ECO:0007669"/>
    <property type="project" value="InterPro"/>
</dbReference>
<dbReference type="Pfam" id="PF04397">
    <property type="entry name" value="LytTR"/>
    <property type="match status" value="1"/>
</dbReference>
<dbReference type="SUPFAM" id="SSF54427">
    <property type="entry name" value="NTF2-like"/>
    <property type="match status" value="1"/>
</dbReference>
<dbReference type="EMBL" id="VUND01000002">
    <property type="protein sequence ID" value="MST60814.1"/>
    <property type="molecule type" value="Genomic_DNA"/>
</dbReference>
<comment type="caution">
    <text evidence="2">The sequence shown here is derived from an EMBL/GenBank/DDBJ whole genome shotgun (WGS) entry which is preliminary data.</text>
</comment>
<evidence type="ECO:0000313" key="2">
    <source>
        <dbReference type="EMBL" id="MST60814.1"/>
    </source>
</evidence>
<dbReference type="Gene3D" id="2.40.50.1020">
    <property type="entry name" value="LytTr DNA-binding domain"/>
    <property type="match status" value="1"/>
</dbReference>
<dbReference type="GO" id="GO:0000156">
    <property type="term" value="F:phosphorelay response regulator activity"/>
    <property type="evidence" value="ECO:0007669"/>
    <property type="project" value="InterPro"/>
</dbReference>
<sequence>MMKKDIERRCVELTQTAITRFWQRDPEYVLSLCSDDVMWISPDQDRYMRGLEEVSADFRKSAHDIKSSHVSHAQFSVVQNCGDACSVAGRYMVTTDEETGLFLQSHERCQFNWERKGGELKIVSIFVSWPRGQIVPDETSRVDSINKVTRRYLEARIAAQSDKRRLVFPDVNGPIRFVSLNEVLWVGAKRKHTIIHTVSGDYEASIGLSEVERSLGPGFVRVHRSFIVNPSYVALIERREVVMSDDTRVPVPEKRHAEVAARLMRTTN</sequence>
<dbReference type="PROSITE" id="PS50930">
    <property type="entry name" value="HTH_LYTTR"/>
    <property type="match status" value="1"/>
</dbReference>
<dbReference type="InterPro" id="IPR032710">
    <property type="entry name" value="NTF2-like_dom_sf"/>
</dbReference>
<feature type="domain" description="HTH LytTR-type" evidence="1">
    <location>
        <begin position="166"/>
        <end position="265"/>
    </location>
</feature>
<accession>A0A6N7XBN6</accession>
<dbReference type="RefSeq" id="WP_154541586.1">
    <property type="nucleotide sequence ID" value="NZ_JALEUD010000116.1"/>
</dbReference>
<dbReference type="InterPro" id="IPR046947">
    <property type="entry name" value="LytR-like"/>
</dbReference>
<evidence type="ECO:0000313" key="3">
    <source>
        <dbReference type="Proteomes" id="UP000434342"/>
    </source>
</evidence>